<comment type="caution">
    <text evidence="1">The sequence shown here is derived from an EMBL/GenBank/DDBJ whole genome shotgun (WGS) entry which is preliminary data.</text>
</comment>
<evidence type="ECO:0008006" key="3">
    <source>
        <dbReference type="Google" id="ProtNLM"/>
    </source>
</evidence>
<accession>A0ABT5VSR6</accession>
<keyword evidence="2" id="KW-1185">Reference proteome</keyword>
<evidence type="ECO:0000313" key="2">
    <source>
        <dbReference type="Proteomes" id="UP001528920"/>
    </source>
</evidence>
<reference evidence="1 2" key="1">
    <citation type="submission" date="2022-01" db="EMBL/GenBank/DDBJ databases">
        <title>Labilibaculum sp. nov, a marine bacterium isolated from Antarctica.</title>
        <authorList>
            <person name="Dai W."/>
        </authorList>
    </citation>
    <scope>NUCLEOTIDE SEQUENCE [LARGE SCALE GENOMIC DNA]</scope>
    <source>
        <strain evidence="1 2">DW002</strain>
    </source>
</reference>
<dbReference type="EMBL" id="JAKJSC010000001">
    <property type="protein sequence ID" value="MDE5418464.1"/>
    <property type="molecule type" value="Genomic_DNA"/>
</dbReference>
<sequence length="247" mass="27556">MIKNILLVGIIVCIVCSCHSRVRVSNNRVESDSLHVMADIPTFPSCYEDVIDSLDVISKNGDLIRCVKYNVNNPFQYINKIKGYPELDTIVGDFNGDGTQEKLYCDTVRDLDNELAIVINCSDPSIESLHFDYCSTSMLKNEGDLSGDGKDNLGVLPSGFGACRSYYVFKYEDVKWKLIWHPIPNTLNMRNAGIVLIEKDTSIIGNTIVRFSIEGASKFTSGSNIPDKYFHHTSCSSSDVIEMSIEL</sequence>
<evidence type="ECO:0000313" key="1">
    <source>
        <dbReference type="EMBL" id="MDE5418464.1"/>
    </source>
</evidence>
<organism evidence="1 2">
    <name type="scientific">Paralabilibaculum antarcticum</name>
    <dbReference type="NCBI Taxonomy" id="2912572"/>
    <lineage>
        <taxon>Bacteria</taxon>
        <taxon>Pseudomonadati</taxon>
        <taxon>Bacteroidota</taxon>
        <taxon>Bacteroidia</taxon>
        <taxon>Marinilabiliales</taxon>
        <taxon>Marinifilaceae</taxon>
        <taxon>Paralabilibaculum</taxon>
    </lineage>
</organism>
<protein>
    <recommendedName>
        <fullName evidence="3">VCBS repeat-containing protein</fullName>
    </recommendedName>
</protein>
<dbReference type="PROSITE" id="PS51257">
    <property type="entry name" value="PROKAR_LIPOPROTEIN"/>
    <property type="match status" value="1"/>
</dbReference>
<proteinExistence type="predicted"/>
<gene>
    <name evidence="1" type="ORF">L3049_10630</name>
</gene>
<dbReference type="Proteomes" id="UP001528920">
    <property type="component" value="Unassembled WGS sequence"/>
</dbReference>
<name>A0ABT5VSR6_9BACT</name>
<dbReference type="RefSeq" id="WP_275109789.1">
    <property type="nucleotide sequence ID" value="NZ_JAKJSC010000001.1"/>
</dbReference>